<dbReference type="RefSeq" id="WP_345414465.1">
    <property type="nucleotide sequence ID" value="NZ_BAABGT010000025.1"/>
</dbReference>
<dbReference type="Pfam" id="PF12900">
    <property type="entry name" value="Pyridox_ox_2"/>
    <property type="match status" value="1"/>
</dbReference>
<keyword evidence="2" id="KW-1185">Reference proteome</keyword>
<protein>
    <submittedName>
        <fullName evidence="1">Pyridoxamine 5'-phosphate oxidase family protein</fullName>
    </submittedName>
</protein>
<dbReference type="InterPro" id="IPR024747">
    <property type="entry name" value="Pyridox_Oxase-rel"/>
</dbReference>
<evidence type="ECO:0000313" key="2">
    <source>
        <dbReference type="Proteomes" id="UP001501598"/>
    </source>
</evidence>
<proteinExistence type="predicted"/>
<organism evidence="1 2">
    <name type="scientific">Pseudonocardia xishanensis</name>
    <dbReference type="NCBI Taxonomy" id="630995"/>
    <lineage>
        <taxon>Bacteria</taxon>
        <taxon>Bacillati</taxon>
        <taxon>Actinomycetota</taxon>
        <taxon>Actinomycetes</taxon>
        <taxon>Pseudonocardiales</taxon>
        <taxon>Pseudonocardiaceae</taxon>
        <taxon>Pseudonocardia</taxon>
    </lineage>
</organism>
<comment type="caution">
    <text evidence="1">The sequence shown here is derived from an EMBL/GenBank/DDBJ whole genome shotgun (WGS) entry which is preliminary data.</text>
</comment>
<sequence length="139" mass="14875">MLESLATGTEPELVELDRAGCLRLLATAEIGRVVFSHHAMPAAHPVAYVLDGEEIVFRTGGGSTLAAAARNAVVGFQTDRIDPGTRTGWSVLAVGESYEVTEPRRLAALRERLPEPWAPGRTGHTLSIPAQHLTGRRIG</sequence>
<evidence type="ECO:0000313" key="1">
    <source>
        <dbReference type="EMBL" id="GAA4542113.1"/>
    </source>
</evidence>
<dbReference type="SUPFAM" id="SSF50475">
    <property type="entry name" value="FMN-binding split barrel"/>
    <property type="match status" value="1"/>
</dbReference>
<dbReference type="Proteomes" id="UP001501598">
    <property type="component" value="Unassembled WGS sequence"/>
</dbReference>
<dbReference type="InterPro" id="IPR012349">
    <property type="entry name" value="Split_barrel_FMN-bd"/>
</dbReference>
<accession>A0ABP8RMC2</accession>
<gene>
    <name evidence="1" type="ORF">GCM10023175_16970</name>
</gene>
<name>A0ABP8RMC2_9PSEU</name>
<dbReference type="Gene3D" id="2.30.110.10">
    <property type="entry name" value="Electron Transport, Fmn-binding Protein, Chain A"/>
    <property type="match status" value="1"/>
</dbReference>
<dbReference type="EMBL" id="BAABGT010000025">
    <property type="protein sequence ID" value="GAA4542113.1"/>
    <property type="molecule type" value="Genomic_DNA"/>
</dbReference>
<reference evidence="2" key="1">
    <citation type="journal article" date="2019" name="Int. J. Syst. Evol. Microbiol.">
        <title>The Global Catalogue of Microorganisms (GCM) 10K type strain sequencing project: providing services to taxonomists for standard genome sequencing and annotation.</title>
        <authorList>
            <consortium name="The Broad Institute Genomics Platform"/>
            <consortium name="The Broad Institute Genome Sequencing Center for Infectious Disease"/>
            <person name="Wu L."/>
            <person name="Ma J."/>
        </authorList>
    </citation>
    <scope>NUCLEOTIDE SEQUENCE [LARGE SCALE GENOMIC DNA]</scope>
    <source>
        <strain evidence="2">JCM 17906</strain>
    </source>
</reference>